<evidence type="ECO:0008006" key="4">
    <source>
        <dbReference type="Google" id="ProtNLM"/>
    </source>
</evidence>
<keyword evidence="1" id="KW-0812">Transmembrane</keyword>
<dbReference type="OrthoDB" id="10585286at2759"/>
<evidence type="ECO:0000256" key="1">
    <source>
        <dbReference type="SAM" id="Phobius"/>
    </source>
</evidence>
<proteinExistence type="predicted"/>
<organism evidence="2 3">
    <name type="scientific">Paramecium sonneborni</name>
    <dbReference type="NCBI Taxonomy" id="65129"/>
    <lineage>
        <taxon>Eukaryota</taxon>
        <taxon>Sar</taxon>
        <taxon>Alveolata</taxon>
        <taxon>Ciliophora</taxon>
        <taxon>Intramacronucleata</taxon>
        <taxon>Oligohymenophorea</taxon>
        <taxon>Peniculida</taxon>
        <taxon>Parameciidae</taxon>
        <taxon>Paramecium</taxon>
    </lineage>
</organism>
<feature type="transmembrane region" description="Helical" evidence="1">
    <location>
        <begin position="1292"/>
        <end position="1311"/>
    </location>
</feature>
<sequence length="1329" mass="155718">MILFYQIQVIIGCVLQSQQQKELSLYPTVGEYLECSLSKFFMGENLIYNYEPVIPNVQVVNAITKQTQIEGHDFKSLSSNQTHFATITQENNVILYKWQNFSIHQNEQIFTIKESYHCNNIILFTDIDILLDCYAEQNFYLFKLINNNLIVVYTIEAKEPIKTKMYQIFDQSKTFLIYAQYYYNQSILTLFSSQFQNLTSLQSQFIQISIPLRENPNIYILFQQSISQLSITQNYTFELTAQYHSELIYKLFQVYYNYQTSSQCDQLDVLVQGEEQNYVSFQFQGCQNLIVLENVISYNSKKLNSLNFVFLNKDFVLLQSQRYITIYQQVDGENSIGEISINKNTQIYLNTENNYLFSFDKKIIIYQLNYPQLQINLTTQNISGNSYQIVVYGQLTNITFKDSCKMYISLSILNQSDTNIYVMFNQNFPQYEPFSSPNINEFVFVGYSGQLLSFIPNTDNAQFGKFKKNTFQKVFQFINQNFVLAQLLYPIYFLNNSYDLYTYFIGINDVSIQILNYSQETSLNLVKTIKASINAQQLQVAYSMYSTIIIGVSENDTIYLYQLKLNGSLETSNYQFKQQFSEFLVTYSHLITLLSKKLIYIMNLNLTNLVIINEKMIHQLVKTEGLLQFNPIQIAVNTQSLSSCLFINNIHNIIILAISYNNTPIPISIIELNFIIYQMNIVGQHLVLSYVCKQGLDFCFQVWNIQNVRQPYFVRNMMSINYNKKVKIQSDNLFFYVTLSNYTVYVYNPSLPQQMNLYYLLEFTSPLICSVQQSTNSLIYNNDSIYRLSIYQGVQFYVNQSLDFDRFYPSIIYNYTVTSLLNQTAIQYTPNQSLTYQSNFTIFQPQINNTIILNTYDLNLKDQTFTIQMNLILNRQADVCYFPNNSFYNSYYSNNRCNLTNFNYKIQITENIKNYTLITTINNQLLILQNNNQIQVLNQYLEFLSQYDYSNLNFIECLKSTSSSLTLSSICQNKSAQYWISISFDNEGNVIEFNLSAIPSRFINISKINNILNLNFILGSQVQFKQNLYLFNIQNNSIELLYDIDYIGDFNCQDFSVALFNFAKDFNKQNKIIILYIIDSQPYSQYLYINEDSIIIQPIQEILWIYDSVFFLQVLILEIIKNKLFVLLTNIEGFGQLYVFRLSMTNLNLQIQDVLTSIPLYGNFQLISNSIYQNGLLLQQFQQGNSYLIGVYQMSDFLDQSYNIPILMLGSQQTTSLEYALIVNQNFENATCLFILNGSIWNYPINTKTLTCHYMKRKKIVQVNVICQNEFSLGNYQLTFILPALEKSRKGWIYQLLIIIVCLLIFFYILVKNRLKKFPNINAYIQIEF</sequence>
<dbReference type="Proteomes" id="UP000692954">
    <property type="component" value="Unassembled WGS sequence"/>
</dbReference>
<accession>A0A8S1QEW3</accession>
<evidence type="ECO:0000313" key="3">
    <source>
        <dbReference type="Proteomes" id="UP000692954"/>
    </source>
</evidence>
<comment type="caution">
    <text evidence="2">The sequence shown here is derived from an EMBL/GenBank/DDBJ whole genome shotgun (WGS) entry which is preliminary data.</text>
</comment>
<evidence type="ECO:0000313" key="2">
    <source>
        <dbReference type="EMBL" id="CAD8114073.1"/>
    </source>
</evidence>
<dbReference type="EMBL" id="CAJJDN010000105">
    <property type="protein sequence ID" value="CAD8114073.1"/>
    <property type="molecule type" value="Genomic_DNA"/>
</dbReference>
<keyword evidence="3" id="KW-1185">Reference proteome</keyword>
<keyword evidence="1" id="KW-1133">Transmembrane helix</keyword>
<gene>
    <name evidence="2" type="ORF">PSON_ATCC_30995.1.T1050012</name>
</gene>
<name>A0A8S1QEW3_9CILI</name>
<reference evidence="2" key="1">
    <citation type="submission" date="2021-01" db="EMBL/GenBank/DDBJ databases">
        <authorList>
            <consortium name="Genoscope - CEA"/>
            <person name="William W."/>
        </authorList>
    </citation>
    <scope>NUCLEOTIDE SEQUENCE</scope>
</reference>
<keyword evidence="1" id="KW-0472">Membrane</keyword>
<protein>
    <recommendedName>
        <fullName evidence="4">Transmembrane protein</fullName>
    </recommendedName>
</protein>